<reference evidence="1" key="1">
    <citation type="journal article" date="2014" name="Int. J. Syst. Evol. Microbiol.">
        <title>Complete genome sequence of Corynebacterium casei LMG S-19264T (=DSM 44701T), isolated from a smear-ripened cheese.</title>
        <authorList>
            <consortium name="US DOE Joint Genome Institute (JGI-PGF)"/>
            <person name="Walter F."/>
            <person name="Albersmeier A."/>
            <person name="Kalinowski J."/>
            <person name="Ruckert C."/>
        </authorList>
    </citation>
    <scope>NUCLEOTIDE SEQUENCE</scope>
    <source>
        <strain evidence="1">CGMCC 1.15290</strain>
    </source>
</reference>
<keyword evidence="2" id="KW-1185">Reference proteome</keyword>
<comment type="caution">
    <text evidence="1">The sequence shown here is derived from an EMBL/GenBank/DDBJ whole genome shotgun (WGS) entry which is preliminary data.</text>
</comment>
<dbReference type="RefSeq" id="WP_188958725.1">
    <property type="nucleotide sequence ID" value="NZ_BMIB01000006.1"/>
</dbReference>
<proteinExistence type="predicted"/>
<evidence type="ECO:0000313" key="1">
    <source>
        <dbReference type="EMBL" id="GGH81952.1"/>
    </source>
</evidence>
<dbReference type="AlphaFoldDB" id="A0A917MYY5"/>
<organism evidence="1 2">
    <name type="scientific">Filimonas zeae</name>
    <dbReference type="NCBI Taxonomy" id="1737353"/>
    <lineage>
        <taxon>Bacteria</taxon>
        <taxon>Pseudomonadati</taxon>
        <taxon>Bacteroidota</taxon>
        <taxon>Chitinophagia</taxon>
        <taxon>Chitinophagales</taxon>
        <taxon>Chitinophagaceae</taxon>
        <taxon>Filimonas</taxon>
    </lineage>
</organism>
<accession>A0A917MYY5</accession>
<gene>
    <name evidence="1" type="ORF">GCM10011379_55120</name>
</gene>
<protein>
    <submittedName>
        <fullName evidence="1">Uncharacterized protein</fullName>
    </submittedName>
</protein>
<reference evidence="1" key="2">
    <citation type="submission" date="2020-09" db="EMBL/GenBank/DDBJ databases">
        <authorList>
            <person name="Sun Q."/>
            <person name="Zhou Y."/>
        </authorList>
    </citation>
    <scope>NUCLEOTIDE SEQUENCE</scope>
    <source>
        <strain evidence="1">CGMCC 1.15290</strain>
    </source>
</reference>
<evidence type="ECO:0000313" key="2">
    <source>
        <dbReference type="Proteomes" id="UP000627292"/>
    </source>
</evidence>
<dbReference type="EMBL" id="BMIB01000006">
    <property type="protein sequence ID" value="GGH81952.1"/>
    <property type="molecule type" value="Genomic_DNA"/>
</dbReference>
<name>A0A917MYY5_9BACT</name>
<sequence length="112" mass="12261">MRAENGGGGKGCVASLPGYMFLRHVFLVIQGKANTMRCKEKELFIPYPTGEQTRVYMNCTDVGPLFTVFLAGEEGNITLYSQTDATGTETWYEGDGIVSDRAAEIGKLLEIN</sequence>
<dbReference type="Proteomes" id="UP000627292">
    <property type="component" value="Unassembled WGS sequence"/>
</dbReference>